<feature type="binding site" evidence="2">
    <location>
        <begin position="240"/>
        <end position="241"/>
    </location>
    <ligand>
        <name>ATP</name>
        <dbReference type="ChEBI" id="CHEBI:30616"/>
    </ligand>
</feature>
<dbReference type="InterPro" id="IPR040198">
    <property type="entry name" value="Fido_containing"/>
</dbReference>
<dbReference type="GO" id="GO:0005524">
    <property type="term" value="F:ATP binding"/>
    <property type="evidence" value="ECO:0007669"/>
    <property type="project" value="UniProtKB-KW"/>
</dbReference>
<evidence type="ECO:0000256" key="2">
    <source>
        <dbReference type="PIRSR" id="PIRSR640198-2"/>
    </source>
</evidence>
<organism evidence="4 5">
    <name type="scientific">Lactobacillus hominis DSM 23910 = CRBIP 24.179</name>
    <dbReference type="NCBI Taxonomy" id="1423758"/>
    <lineage>
        <taxon>Bacteria</taxon>
        <taxon>Bacillati</taxon>
        <taxon>Bacillota</taxon>
        <taxon>Bacilli</taxon>
        <taxon>Lactobacillales</taxon>
        <taxon>Lactobacillaceae</taxon>
        <taxon>Lactobacillus</taxon>
    </lineage>
</organism>
<gene>
    <name evidence="4" type="ORF">BN55_00815</name>
</gene>
<dbReference type="OrthoDB" id="9813719at2"/>
<dbReference type="Proteomes" id="UP000009320">
    <property type="component" value="Unassembled WGS sequence"/>
</dbReference>
<feature type="domain" description="Fido" evidence="3">
    <location>
        <begin position="108"/>
        <end position="267"/>
    </location>
</feature>
<evidence type="ECO:0000313" key="4">
    <source>
        <dbReference type="EMBL" id="CCI81878.1"/>
    </source>
</evidence>
<feature type="binding site" evidence="2">
    <location>
        <begin position="202"/>
        <end position="209"/>
    </location>
    <ligand>
        <name>ATP</name>
        <dbReference type="ChEBI" id="CHEBI:30616"/>
    </ligand>
</feature>
<accession>I7IVR0</accession>
<dbReference type="PANTHER" id="PTHR13504:SF38">
    <property type="entry name" value="FIDO DOMAIN-CONTAINING PROTEIN"/>
    <property type="match status" value="1"/>
</dbReference>
<dbReference type="EMBL" id="CAKE01000010">
    <property type="protein sequence ID" value="CCI81878.1"/>
    <property type="molecule type" value="Genomic_DNA"/>
</dbReference>
<feature type="active site" evidence="1">
    <location>
        <position position="198"/>
    </location>
</feature>
<dbReference type="RefSeq" id="WP_008470795.1">
    <property type="nucleotide sequence ID" value="NZ_AYZP01000002.1"/>
</dbReference>
<dbReference type="InterPro" id="IPR036597">
    <property type="entry name" value="Fido-like_dom_sf"/>
</dbReference>
<evidence type="ECO:0000259" key="3">
    <source>
        <dbReference type="PROSITE" id="PS51459"/>
    </source>
</evidence>
<dbReference type="GeneID" id="82847110"/>
<keyword evidence="2" id="KW-0547">Nucleotide-binding</keyword>
<keyword evidence="2" id="KW-0067">ATP-binding</keyword>
<name>I7IVR0_9LACO</name>
<dbReference type="AlphaFoldDB" id="I7IVR0"/>
<dbReference type="PATRIC" id="fig|1423758.3.peg.926"/>
<dbReference type="eggNOG" id="COG3177">
    <property type="taxonomic scope" value="Bacteria"/>
</dbReference>
<reference evidence="4 5" key="1">
    <citation type="submission" date="2012-06" db="EMBL/GenBank/DDBJ databases">
        <title>Draft Genome Sequence of Lactobacillus hominis Strain CRBIP 24.179T, isolated from human intestine.</title>
        <authorList>
            <person name="Cousin S."/>
            <person name="Ma L."/>
            <person name="Bizet C."/>
            <person name="Loux V."/>
            <person name="Bouchier C."/>
            <person name="Clermont D."/>
            <person name="Creno S."/>
        </authorList>
    </citation>
    <scope>NUCLEOTIDE SEQUENCE [LARGE SCALE GENOMIC DNA]</scope>
    <source>
        <strain evidence="5">CRBIP 24.179T</strain>
    </source>
</reference>
<evidence type="ECO:0000256" key="1">
    <source>
        <dbReference type="PIRSR" id="PIRSR640198-1"/>
    </source>
</evidence>
<dbReference type="Gene3D" id="1.10.3290.10">
    <property type="entry name" value="Fido-like domain"/>
    <property type="match status" value="1"/>
</dbReference>
<keyword evidence="5" id="KW-1185">Reference proteome</keyword>
<dbReference type="InterPro" id="IPR003812">
    <property type="entry name" value="Fido"/>
</dbReference>
<protein>
    <submittedName>
        <fullName evidence="4">Filamentation induced by cAMP protein Fic</fullName>
    </submittedName>
</protein>
<dbReference type="PANTHER" id="PTHR13504">
    <property type="entry name" value="FIDO DOMAIN-CONTAINING PROTEIN DDB_G0283145"/>
    <property type="match status" value="1"/>
</dbReference>
<dbReference type="STRING" id="1423758.FC41_GL000917"/>
<comment type="caution">
    <text evidence="4">The sequence shown here is derived from an EMBL/GenBank/DDBJ whole genome shotgun (WGS) entry which is preliminary data.</text>
</comment>
<evidence type="ECO:0000313" key="5">
    <source>
        <dbReference type="Proteomes" id="UP000009320"/>
    </source>
</evidence>
<dbReference type="Pfam" id="PF02661">
    <property type="entry name" value="Fic"/>
    <property type="match status" value="1"/>
</dbReference>
<dbReference type="SUPFAM" id="SSF140931">
    <property type="entry name" value="Fic-like"/>
    <property type="match status" value="1"/>
</dbReference>
<sequence length="350" mass="40633">MKKFDYHTLNNLEITFSMLTKMNTIYELRGQTNSYKTDYREELDRLVEVAKIQSTDASNRIEGIYTVNSRLKQIMAHKTMPRNRNEEEISGYRDVLKLIHEQYHYMSIVPNTILAMHKEMFSYNKNATWGGKFKSTDNEIITEYADGHKEVRFNPPSALLTPDLINDLCGQYNEAFKLGKIPPILLCGAFIFDFVSIHPVNDGNGRMSRLLMLLTMYQAGFDVGKYISIEKIIENTKDEYYRTLKESSIEWEDNKNSYAPFLNYFLEVVIKAYNSLNDRLGIVAHQKLSASELILRVMQEKIKPLSRTELVALIPQYSDISIRRALSELREQEKIKLIGRGPASKYTLNY</sequence>
<dbReference type="PROSITE" id="PS51459">
    <property type="entry name" value="FIDO"/>
    <property type="match status" value="1"/>
</dbReference>
<proteinExistence type="predicted"/>